<accession>A0ABZ3F1C0</accession>
<reference evidence="1 2" key="1">
    <citation type="submission" date="2024-02" db="EMBL/GenBank/DDBJ databases">
        <title>Bacterial strain from lacustrine sediment.</title>
        <authorList>
            <person name="Petit C."/>
            <person name="Fadhlaoui K."/>
        </authorList>
    </citation>
    <scope>NUCLEOTIDE SEQUENCE [LARGE SCALE GENOMIC DNA]</scope>
    <source>
        <strain evidence="1 2">IPX-CK</strain>
    </source>
</reference>
<evidence type="ECO:0000313" key="1">
    <source>
        <dbReference type="EMBL" id="XAH75712.1"/>
    </source>
</evidence>
<keyword evidence="2" id="KW-1185">Reference proteome</keyword>
<dbReference type="RefSeq" id="WP_342759282.1">
    <property type="nucleotide sequence ID" value="NZ_CP146256.1"/>
</dbReference>
<gene>
    <name evidence="1" type="ORF">V6984_08150</name>
</gene>
<name>A0ABZ3F1C0_9FIRM</name>
<proteinExistence type="predicted"/>
<evidence type="ECO:0008006" key="3">
    <source>
        <dbReference type="Google" id="ProtNLM"/>
    </source>
</evidence>
<sequence length="51" mass="5940">MKLKIVKIENRIVTCEKDKDGSFLAIARRWFAEDIQEGDTIEIEKKTSLDN</sequence>
<organism evidence="1 2">
    <name type="scientific">Kineothrix sedimenti</name>
    <dbReference type="NCBI Taxonomy" id="3123317"/>
    <lineage>
        <taxon>Bacteria</taxon>
        <taxon>Bacillati</taxon>
        <taxon>Bacillota</taxon>
        <taxon>Clostridia</taxon>
        <taxon>Lachnospirales</taxon>
        <taxon>Lachnospiraceae</taxon>
        <taxon>Kineothrix</taxon>
    </lineage>
</organism>
<protein>
    <recommendedName>
        <fullName evidence="3">DUF3006 family protein</fullName>
    </recommendedName>
</protein>
<evidence type="ECO:0000313" key="2">
    <source>
        <dbReference type="Proteomes" id="UP001451571"/>
    </source>
</evidence>
<dbReference type="EMBL" id="CP146256">
    <property type="protein sequence ID" value="XAH75712.1"/>
    <property type="molecule type" value="Genomic_DNA"/>
</dbReference>
<dbReference type="Proteomes" id="UP001451571">
    <property type="component" value="Chromosome"/>
</dbReference>